<organism evidence="4 5">
    <name type="scientific">Pelagicoccus albus</name>
    <dbReference type="NCBI Taxonomy" id="415222"/>
    <lineage>
        <taxon>Bacteria</taxon>
        <taxon>Pseudomonadati</taxon>
        <taxon>Verrucomicrobiota</taxon>
        <taxon>Opitutia</taxon>
        <taxon>Puniceicoccales</taxon>
        <taxon>Pelagicoccaceae</taxon>
        <taxon>Pelagicoccus</taxon>
    </lineage>
</organism>
<dbReference type="Proteomes" id="UP000526501">
    <property type="component" value="Unassembled WGS sequence"/>
</dbReference>
<sequence>MAEHYDVAIIGAGMSGLSAGIRAAHFGKKAIILEQHNAPGGLNSFYAKEGRKYDVGLHAMTNFVPASERRAIFNKLLRQLRIDRAELDLIEQKSSRVAFPGVNLRFGNDEGLLESEVEAAFPGQVDGFRKLSETIRDFPDRDLEQPYQSARSWIKQFISDPLLEEMIFCPLMYYGSAVENDMDVGQFVIMFRSIFHEGLARPAEGIRLLIRVVLDRYRKLGGIRKMKTGVKRLIEEGGRISRIELDNGEEITADVILSCAGLPETYSLVDPSIIADQSKDAGKLAFSETIAVYETLPETWGWGDDTIVFFNDSDRFVYEAPEEQIDLRSGVICLPNNFEFGDRPLKEGLVRVTCLANHDAWCGFSEERYQAAKEEWFGRIQNSILPMMPKPTRDHSGELVATDMFTPKTIKRFTRRARGAIYGSPRKVKDGRTDWDNLFLCGADQGYLGIVGSMLSGVVIANQYVLKG</sequence>
<evidence type="ECO:0000313" key="4">
    <source>
        <dbReference type="EMBL" id="MBC2604718.1"/>
    </source>
</evidence>
<protein>
    <submittedName>
        <fullName evidence="4">NAD(P)/FAD-dependent oxidoreductase</fullName>
    </submittedName>
</protein>
<dbReference type="Pfam" id="PF01593">
    <property type="entry name" value="Amino_oxidase"/>
    <property type="match status" value="1"/>
</dbReference>
<dbReference type="Gene3D" id="3.50.50.60">
    <property type="entry name" value="FAD/NAD(P)-binding domain"/>
    <property type="match status" value="2"/>
</dbReference>
<dbReference type="InterPro" id="IPR002937">
    <property type="entry name" value="Amino_oxidase"/>
</dbReference>
<reference evidence="4 5" key="1">
    <citation type="submission" date="2020-07" db="EMBL/GenBank/DDBJ databases">
        <authorList>
            <person name="Feng X."/>
        </authorList>
    </citation>
    <scope>NUCLEOTIDE SEQUENCE [LARGE SCALE GENOMIC DNA]</scope>
    <source>
        <strain evidence="4 5">JCM23202</strain>
    </source>
</reference>
<comment type="similarity">
    <text evidence="1">Belongs to the carotenoid/retinoid oxidoreductase family.</text>
</comment>
<dbReference type="EMBL" id="JACHVC010000001">
    <property type="protein sequence ID" value="MBC2604718.1"/>
    <property type="molecule type" value="Genomic_DNA"/>
</dbReference>
<name>A0A7X1B319_9BACT</name>
<dbReference type="RefSeq" id="WP_185658607.1">
    <property type="nucleotide sequence ID" value="NZ_CAWPOO010000001.1"/>
</dbReference>
<evidence type="ECO:0000256" key="2">
    <source>
        <dbReference type="ARBA" id="ARBA00023002"/>
    </source>
</evidence>
<keyword evidence="2" id="KW-0560">Oxidoreductase</keyword>
<proteinExistence type="inferred from homology"/>
<dbReference type="InterPro" id="IPR036188">
    <property type="entry name" value="FAD/NAD-bd_sf"/>
</dbReference>
<dbReference type="PANTHER" id="PTHR43734:SF7">
    <property type="entry name" value="4,4'-DIAPONEUROSPORENE OXYGENASE"/>
    <property type="match status" value="1"/>
</dbReference>
<dbReference type="AlphaFoldDB" id="A0A7X1B319"/>
<evidence type="ECO:0000313" key="5">
    <source>
        <dbReference type="Proteomes" id="UP000526501"/>
    </source>
</evidence>
<gene>
    <name evidence="4" type="ORF">H5P27_01475</name>
</gene>
<dbReference type="GO" id="GO:0016491">
    <property type="term" value="F:oxidoreductase activity"/>
    <property type="evidence" value="ECO:0007669"/>
    <property type="project" value="UniProtKB-KW"/>
</dbReference>
<evidence type="ECO:0000259" key="3">
    <source>
        <dbReference type="Pfam" id="PF01593"/>
    </source>
</evidence>
<keyword evidence="5" id="KW-1185">Reference proteome</keyword>
<evidence type="ECO:0000256" key="1">
    <source>
        <dbReference type="ARBA" id="ARBA00006046"/>
    </source>
</evidence>
<accession>A0A7X1B319</accession>
<comment type="caution">
    <text evidence="4">The sequence shown here is derived from an EMBL/GenBank/DDBJ whole genome shotgun (WGS) entry which is preliminary data.</text>
</comment>
<dbReference type="SUPFAM" id="SSF51905">
    <property type="entry name" value="FAD/NAD(P)-binding domain"/>
    <property type="match status" value="1"/>
</dbReference>
<feature type="domain" description="Amine oxidase" evidence="3">
    <location>
        <begin position="14"/>
        <end position="351"/>
    </location>
</feature>
<dbReference type="PANTHER" id="PTHR43734">
    <property type="entry name" value="PHYTOENE DESATURASE"/>
    <property type="match status" value="1"/>
</dbReference>